<organism evidence="1 2">
    <name type="scientific">Dovyalis caffra</name>
    <dbReference type="NCBI Taxonomy" id="77055"/>
    <lineage>
        <taxon>Eukaryota</taxon>
        <taxon>Viridiplantae</taxon>
        <taxon>Streptophyta</taxon>
        <taxon>Embryophyta</taxon>
        <taxon>Tracheophyta</taxon>
        <taxon>Spermatophyta</taxon>
        <taxon>Magnoliopsida</taxon>
        <taxon>eudicotyledons</taxon>
        <taxon>Gunneridae</taxon>
        <taxon>Pentapetalae</taxon>
        <taxon>rosids</taxon>
        <taxon>fabids</taxon>
        <taxon>Malpighiales</taxon>
        <taxon>Salicaceae</taxon>
        <taxon>Flacourtieae</taxon>
        <taxon>Dovyalis</taxon>
    </lineage>
</organism>
<name>A0AAV1QZ74_9ROSI</name>
<sequence>MRYKAVSCMSRSYRPTIPVTYIAQVLGFSSTSDEIDVDSDVSGLEECVEWMKAHGACLTSDNNGEMQLDTKASSSSLYMPEPEDAVAHGDANLAVNDFLTRTSL</sequence>
<dbReference type="PANTHER" id="PTHR12436:SF4">
    <property type="entry name" value="LEUKOCYTE RECEPTOR CLUSTER MEMBER 8"/>
    <property type="match status" value="1"/>
</dbReference>
<accession>A0AAV1QZ74</accession>
<dbReference type="InterPro" id="IPR045107">
    <property type="entry name" value="SAC3/GANP/THP3"/>
</dbReference>
<dbReference type="PANTHER" id="PTHR12436">
    <property type="entry name" value="80 KDA MCM3-ASSOCIATED PROTEIN"/>
    <property type="match status" value="1"/>
</dbReference>
<evidence type="ECO:0000313" key="1">
    <source>
        <dbReference type="EMBL" id="CAK7325585.1"/>
    </source>
</evidence>
<comment type="caution">
    <text evidence="1">The sequence shown here is derived from an EMBL/GenBank/DDBJ whole genome shotgun (WGS) entry which is preliminary data.</text>
</comment>
<reference evidence="1 2" key="1">
    <citation type="submission" date="2024-01" db="EMBL/GenBank/DDBJ databases">
        <authorList>
            <person name="Waweru B."/>
        </authorList>
    </citation>
    <scope>NUCLEOTIDE SEQUENCE [LARGE SCALE GENOMIC DNA]</scope>
</reference>
<dbReference type="GO" id="GO:0005634">
    <property type="term" value="C:nucleus"/>
    <property type="evidence" value="ECO:0007669"/>
    <property type="project" value="TreeGrafter"/>
</dbReference>
<dbReference type="EMBL" id="CAWUPB010000850">
    <property type="protein sequence ID" value="CAK7325585.1"/>
    <property type="molecule type" value="Genomic_DNA"/>
</dbReference>
<gene>
    <name evidence="1" type="ORF">DCAF_LOCUS3265</name>
</gene>
<dbReference type="Gene3D" id="1.25.40.990">
    <property type="match status" value="1"/>
</dbReference>
<keyword evidence="2" id="KW-1185">Reference proteome</keyword>
<evidence type="ECO:0000313" key="2">
    <source>
        <dbReference type="Proteomes" id="UP001314170"/>
    </source>
</evidence>
<dbReference type="AlphaFoldDB" id="A0AAV1QZ74"/>
<proteinExistence type="predicted"/>
<dbReference type="Proteomes" id="UP001314170">
    <property type="component" value="Unassembled WGS sequence"/>
</dbReference>
<protein>
    <submittedName>
        <fullName evidence="1">Uncharacterized protein</fullName>
    </submittedName>
</protein>